<proteinExistence type="predicted"/>
<evidence type="ECO:0000313" key="3">
    <source>
        <dbReference type="Proteomes" id="UP000182983"/>
    </source>
</evidence>
<accession>A0A1H6ID05</accession>
<reference evidence="3" key="1">
    <citation type="submission" date="2016-10" db="EMBL/GenBank/DDBJ databases">
        <authorList>
            <person name="Varghese N."/>
            <person name="Submissions S."/>
        </authorList>
    </citation>
    <scope>NUCLEOTIDE SEQUENCE [LARGE SCALE GENOMIC DNA]</scope>
    <source>
        <strain evidence="3">DSM 13234</strain>
    </source>
</reference>
<dbReference type="EMBL" id="FNWO01000010">
    <property type="protein sequence ID" value="SEH45700.1"/>
    <property type="molecule type" value="Genomic_DNA"/>
</dbReference>
<protein>
    <recommendedName>
        <fullName evidence="4">Lipoprotein</fullName>
    </recommendedName>
</protein>
<keyword evidence="1" id="KW-0732">Signal</keyword>
<feature type="signal peptide" evidence="1">
    <location>
        <begin position="1"/>
        <end position="22"/>
    </location>
</feature>
<name>A0A1H6ID05_MAGFU</name>
<evidence type="ECO:0008006" key="4">
    <source>
        <dbReference type="Google" id="ProtNLM"/>
    </source>
</evidence>
<organism evidence="2 3">
    <name type="scientific">Magnetospirillum fulvum</name>
    <name type="common">Rhodospirillum fulvum</name>
    <dbReference type="NCBI Taxonomy" id="1082"/>
    <lineage>
        <taxon>Bacteria</taxon>
        <taxon>Pseudomonadati</taxon>
        <taxon>Pseudomonadota</taxon>
        <taxon>Alphaproteobacteria</taxon>
        <taxon>Rhodospirillales</taxon>
        <taxon>Rhodospirillaceae</taxon>
        <taxon>Magnetospirillum</taxon>
    </lineage>
</organism>
<evidence type="ECO:0000313" key="2">
    <source>
        <dbReference type="EMBL" id="SEH45700.1"/>
    </source>
</evidence>
<feature type="chain" id="PRO_5010227458" description="Lipoprotein" evidence="1">
    <location>
        <begin position="23"/>
        <end position="146"/>
    </location>
</feature>
<dbReference type="RefSeq" id="WP_074768935.1">
    <property type="nucleotide sequence ID" value="NZ_FNWO01000010.1"/>
</dbReference>
<dbReference type="Proteomes" id="UP000182983">
    <property type="component" value="Unassembled WGS sequence"/>
</dbReference>
<gene>
    <name evidence="2" type="ORF">SAMN04244559_02431</name>
</gene>
<evidence type="ECO:0000256" key="1">
    <source>
        <dbReference type="SAM" id="SignalP"/>
    </source>
</evidence>
<dbReference type="OrthoDB" id="7360289at2"/>
<dbReference type="AlphaFoldDB" id="A0A1H6ID05"/>
<dbReference type="PROSITE" id="PS51257">
    <property type="entry name" value="PROKAR_LIPOPROTEIN"/>
    <property type="match status" value="1"/>
</dbReference>
<sequence length="146" mass="15966">MRLFRPLFLVAALTALTACSLGDPFVDREKTFQITNPGWGKPKLAGYDGVVNVCYGDDTTPATRDALAAEACAEWGLSARLIVRRLWQCRLTVPHLAIYSCIDPAMRNENGYYINPFNAAQVDQWQRAHSTAAPAPAPAPVPPPEP</sequence>
<keyword evidence="3" id="KW-1185">Reference proteome</keyword>